<protein>
    <submittedName>
        <fullName evidence="1">Uncharacterized protein</fullName>
    </submittedName>
</protein>
<gene>
    <name evidence="1" type="ORF">MSBR3_2626</name>
</gene>
<evidence type="ECO:0000313" key="1">
    <source>
        <dbReference type="EMBL" id="AKB83204.1"/>
    </source>
</evidence>
<dbReference type="InterPro" id="IPR026595">
    <property type="entry name" value="CHP04279"/>
</dbReference>
<dbReference type="KEGG" id="mbak:MSBR3_2626"/>
<dbReference type="PATRIC" id="fig|1434107.4.peg.3324"/>
<dbReference type="GeneID" id="24790242"/>
<dbReference type="AlphaFoldDB" id="A0A0E3WY73"/>
<dbReference type="STRING" id="1434107.MSBR3_2626"/>
<dbReference type="OrthoDB" id="103676at2157"/>
<dbReference type="Proteomes" id="UP000033066">
    <property type="component" value="Chromosome"/>
</dbReference>
<name>A0A0E3WY73_METBA</name>
<dbReference type="EMBL" id="CP009517">
    <property type="protein sequence ID" value="AKB83204.1"/>
    <property type="molecule type" value="Genomic_DNA"/>
</dbReference>
<keyword evidence="2" id="KW-1185">Reference proteome</keyword>
<evidence type="ECO:0000313" key="2">
    <source>
        <dbReference type="Proteomes" id="UP000033066"/>
    </source>
</evidence>
<dbReference type="RefSeq" id="WP_048108867.1">
    <property type="nucleotide sequence ID" value="NZ_CP009517.1"/>
</dbReference>
<dbReference type="NCBIfam" id="TIGR04279">
    <property type="entry name" value="TIGR04279 domain"/>
    <property type="match status" value="1"/>
</dbReference>
<accession>A0A0E3WY73</accession>
<sequence length="386" mass="41860">MKKKIGTSEVYMRKCKLTFAALICIFALISVSAAVSEKGLWVASIEKNGDSVVFANHSDSQENGGWIYLTGGKDIQLPQPLSFSYSGTNCVEKAGVVVKINKDKNEELSITYPYSTHPFYTEKQTVKMDYNGPSAFKKQAVNIYLVKGLGVSSMKQALVDAKCKSLGEIFKEGVNYNKTCATLDKCGDLSKPLTFSSLEPGSYGIIVTLADNKESNVTKVLSATCFEVVDYEMKTKAANNIKEGDNLDVEMSLKNAPANGEFTYGALLISEEAYKAEVKVDSNGTINGTDVSVNDFDLRDLGVNSTNYKSKLSKSEFTNAVQTLIGEGNGTISIGDKNQDTLSLTTFDLQPGKYFLFTGAYEPGKGLAGIDQQELTIGKEKTKTSP</sequence>
<organism evidence="1 2">
    <name type="scientific">Methanosarcina barkeri 3</name>
    <dbReference type="NCBI Taxonomy" id="1434107"/>
    <lineage>
        <taxon>Archaea</taxon>
        <taxon>Methanobacteriati</taxon>
        <taxon>Methanobacteriota</taxon>
        <taxon>Stenosarchaea group</taxon>
        <taxon>Methanomicrobia</taxon>
        <taxon>Methanosarcinales</taxon>
        <taxon>Methanosarcinaceae</taxon>
        <taxon>Methanosarcina</taxon>
    </lineage>
</organism>
<reference evidence="1" key="1">
    <citation type="submission" date="2014-07" db="EMBL/GenBank/DDBJ databases">
        <title>Methanogenic archaea and the global carbon cycle.</title>
        <authorList>
            <person name="Henriksen J.R."/>
            <person name="Luke J."/>
            <person name="Reinhart S."/>
            <person name="Benedict M.N."/>
            <person name="Youngblut N.D."/>
            <person name="Metcalf M.E."/>
            <person name="Whitaker R.J."/>
            <person name="Metcalf W.W."/>
        </authorList>
    </citation>
    <scope>NUCLEOTIDE SEQUENCE [LARGE SCALE GENOMIC DNA]</scope>
    <source>
        <strain evidence="1">3</strain>
    </source>
</reference>
<proteinExistence type="predicted"/>
<dbReference type="HOGENOM" id="CLU_048698_0_0_2"/>